<accession>A0A5C5V0W3</accession>
<evidence type="ECO:0000313" key="2">
    <source>
        <dbReference type="Proteomes" id="UP000318878"/>
    </source>
</evidence>
<comment type="caution">
    <text evidence="1">The sequence shown here is derived from an EMBL/GenBank/DDBJ whole genome shotgun (WGS) entry which is preliminary data.</text>
</comment>
<name>A0A5C5V0W3_9BACT</name>
<keyword evidence="2" id="KW-1185">Reference proteome</keyword>
<sequence length="102" mass="11319">MAKYYVESGSVRLVIQAADARRAALWSVHRVMEQVLPLVEEVPDEADQEPVGGMVLGDAITLNEQGFDRLADTQYDTLEVVAEWSQLMLALDKIENLARGVC</sequence>
<dbReference type="RefSeq" id="WP_146434790.1">
    <property type="nucleotide sequence ID" value="NZ_SJPF01000004.1"/>
</dbReference>
<dbReference type="Proteomes" id="UP000318878">
    <property type="component" value="Unassembled WGS sequence"/>
</dbReference>
<protein>
    <submittedName>
        <fullName evidence="1">Uncharacterized protein</fullName>
    </submittedName>
</protein>
<dbReference type="AlphaFoldDB" id="A0A5C5V0W3"/>
<proteinExistence type="predicted"/>
<reference evidence="1 2" key="1">
    <citation type="submission" date="2019-02" db="EMBL/GenBank/DDBJ databases">
        <title>Deep-cultivation of Planctomycetes and their phenomic and genomic characterization uncovers novel biology.</title>
        <authorList>
            <person name="Wiegand S."/>
            <person name="Jogler M."/>
            <person name="Boedeker C."/>
            <person name="Pinto D."/>
            <person name="Vollmers J."/>
            <person name="Rivas-Marin E."/>
            <person name="Kohn T."/>
            <person name="Peeters S.H."/>
            <person name="Heuer A."/>
            <person name="Rast P."/>
            <person name="Oberbeckmann S."/>
            <person name="Bunk B."/>
            <person name="Jeske O."/>
            <person name="Meyerdierks A."/>
            <person name="Storesund J.E."/>
            <person name="Kallscheuer N."/>
            <person name="Luecker S."/>
            <person name="Lage O.M."/>
            <person name="Pohl T."/>
            <person name="Merkel B.J."/>
            <person name="Hornburger P."/>
            <person name="Mueller R.-W."/>
            <person name="Bruemmer F."/>
            <person name="Labrenz M."/>
            <person name="Spormann A.M."/>
            <person name="Op Den Camp H."/>
            <person name="Overmann J."/>
            <person name="Amann R."/>
            <person name="Jetten M.S.M."/>
            <person name="Mascher T."/>
            <person name="Medema M.H."/>
            <person name="Devos D.P."/>
            <person name="Kaster A.-K."/>
            <person name="Ovreas L."/>
            <person name="Rohde M."/>
            <person name="Galperin M.Y."/>
            <person name="Jogler C."/>
        </authorList>
    </citation>
    <scope>NUCLEOTIDE SEQUENCE [LARGE SCALE GENOMIC DNA]</scope>
    <source>
        <strain evidence="1 2">Enr8</strain>
    </source>
</reference>
<dbReference type="EMBL" id="SJPF01000004">
    <property type="protein sequence ID" value="TWT32098.1"/>
    <property type="molecule type" value="Genomic_DNA"/>
</dbReference>
<organism evidence="1 2">
    <name type="scientific">Blastopirellula retiformator</name>
    <dbReference type="NCBI Taxonomy" id="2527970"/>
    <lineage>
        <taxon>Bacteria</taxon>
        <taxon>Pseudomonadati</taxon>
        <taxon>Planctomycetota</taxon>
        <taxon>Planctomycetia</taxon>
        <taxon>Pirellulales</taxon>
        <taxon>Pirellulaceae</taxon>
        <taxon>Blastopirellula</taxon>
    </lineage>
</organism>
<evidence type="ECO:0000313" key="1">
    <source>
        <dbReference type="EMBL" id="TWT32098.1"/>
    </source>
</evidence>
<gene>
    <name evidence="1" type="ORF">Enr8_40240</name>
</gene>
<dbReference type="OrthoDB" id="276662at2"/>